<evidence type="ECO:0000313" key="1">
    <source>
        <dbReference type="EMBL" id="AKJ37302.1"/>
    </source>
</evidence>
<dbReference type="EMBL" id="CP008746">
    <property type="protein sequence ID" value="AKJ37302.1"/>
    <property type="molecule type" value="Genomic_DNA"/>
</dbReference>
<organism evidence="1 2">
    <name type="scientific">Methanosarcina barkeri CM1</name>
    <dbReference type="NCBI Taxonomy" id="796385"/>
    <lineage>
        <taxon>Archaea</taxon>
        <taxon>Methanobacteriati</taxon>
        <taxon>Methanobacteriota</taxon>
        <taxon>Stenosarchaea group</taxon>
        <taxon>Methanomicrobia</taxon>
        <taxon>Methanosarcinales</taxon>
        <taxon>Methanosarcinaceae</taxon>
        <taxon>Methanosarcina</taxon>
    </lineage>
</organism>
<gene>
    <name evidence="1" type="ORF">MCM1_0185</name>
</gene>
<protein>
    <submittedName>
        <fullName evidence="1">Uncharacterized protein</fullName>
    </submittedName>
</protein>
<reference evidence="1 2" key="2">
    <citation type="journal article" date="2015" name="Stand. Genomic Sci.">
        <title>The complete genome sequence of the rumen methanogen Methanosarcina barkeri CM1.</title>
        <authorList>
            <person name="Lambie S.C."/>
            <person name="Kelly W.J."/>
            <person name="Leahy S.C."/>
            <person name="Li D."/>
            <person name="Reilly K."/>
            <person name="McAllister T.A."/>
            <person name="Valle E.R."/>
            <person name="Attwood G.T."/>
            <person name="Altermann E."/>
        </authorList>
    </citation>
    <scope>NUCLEOTIDE SEQUENCE [LARGE SCALE GENOMIC DNA]</scope>
    <source>
        <strain evidence="1 2">CM1</strain>
    </source>
</reference>
<reference evidence="2" key="1">
    <citation type="submission" date="2014-06" db="EMBL/GenBank/DDBJ databases">
        <title>The complete genome sequence of Methanosarcina barkeri CM1.</title>
        <authorList>
            <consortium name="Pastoral Greenhouse Gas Research Consortium"/>
            <person name="Lambie S.C."/>
            <person name="Leahy S.C."/>
            <person name="Kelly W.J."/>
            <person name="Li D."/>
            <person name="Reilly K."/>
            <person name="Attwood G.T."/>
            <person name="Altermann E."/>
        </authorList>
    </citation>
    <scope>NUCLEOTIDE SEQUENCE [LARGE SCALE GENOMIC DNA]</scope>
    <source>
        <strain evidence="2">CM1</strain>
    </source>
</reference>
<sequence>MIWCVGALFAFADSIEAKVTAAREKTEKLRQSILEKAFSGQLVETEAEIARREGRDYETAEVLLERIKAEKGNKKKKRLYCCFFGFNLFLPFFFGKAARFAVVEYSGT</sequence>
<dbReference type="GeneID" id="25455633"/>
<dbReference type="RefSeq" id="WP_238985599.1">
    <property type="nucleotide sequence ID" value="NZ_CP008746.1"/>
</dbReference>
<dbReference type="PATRIC" id="fig|796385.3.peg.224"/>
<dbReference type="Proteomes" id="UP000035331">
    <property type="component" value="Chromosome"/>
</dbReference>
<dbReference type="AlphaFoldDB" id="A0A0G3CDW4"/>
<accession>A0A0G3CDW4</accession>
<evidence type="ECO:0000313" key="2">
    <source>
        <dbReference type="Proteomes" id="UP000035331"/>
    </source>
</evidence>
<proteinExistence type="predicted"/>
<name>A0A0G3CDW4_METBA</name>